<evidence type="ECO:0000256" key="4">
    <source>
        <dbReference type="ARBA" id="ARBA00022679"/>
    </source>
</evidence>
<feature type="domain" description="PAC" evidence="11">
    <location>
        <begin position="103"/>
        <end position="157"/>
    </location>
</feature>
<dbReference type="Pfam" id="PF00072">
    <property type="entry name" value="Response_reg"/>
    <property type="match status" value="1"/>
</dbReference>
<feature type="coiled-coil region" evidence="7">
    <location>
        <begin position="456"/>
        <end position="487"/>
    </location>
</feature>
<evidence type="ECO:0000256" key="1">
    <source>
        <dbReference type="ARBA" id="ARBA00000085"/>
    </source>
</evidence>
<dbReference type="SUPFAM" id="SSF47384">
    <property type="entry name" value="Homodimeric domain of signal transducing histidine kinase"/>
    <property type="match status" value="1"/>
</dbReference>
<dbReference type="InterPro" id="IPR001789">
    <property type="entry name" value="Sig_transdc_resp-reg_receiver"/>
</dbReference>
<dbReference type="Gene3D" id="3.30.450.20">
    <property type="entry name" value="PAS domain"/>
    <property type="match status" value="2"/>
</dbReference>
<dbReference type="SMART" id="SM00448">
    <property type="entry name" value="REC"/>
    <property type="match status" value="1"/>
</dbReference>
<feature type="domain" description="Histidine kinase" evidence="8">
    <location>
        <begin position="503"/>
        <end position="727"/>
    </location>
</feature>
<evidence type="ECO:0000256" key="2">
    <source>
        <dbReference type="ARBA" id="ARBA00012438"/>
    </source>
</evidence>
<evidence type="ECO:0000313" key="13">
    <source>
        <dbReference type="Proteomes" id="UP000660885"/>
    </source>
</evidence>
<dbReference type="Gene3D" id="1.10.287.130">
    <property type="match status" value="1"/>
</dbReference>
<comment type="catalytic activity">
    <reaction evidence="1">
        <text>ATP + protein L-histidine = ADP + protein N-phospho-L-histidine.</text>
        <dbReference type="EC" id="2.7.13.3"/>
    </reaction>
</comment>
<accession>A0ABS1TXY0</accession>
<dbReference type="SUPFAM" id="SSF55874">
    <property type="entry name" value="ATPase domain of HSP90 chaperone/DNA topoisomerase II/histidine kinase"/>
    <property type="match status" value="1"/>
</dbReference>
<gene>
    <name evidence="12" type="ORF">JMJ56_04640</name>
</gene>
<keyword evidence="13" id="KW-1185">Reference proteome</keyword>
<evidence type="ECO:0000256" key="6">
    <source>
        <dbReference type="PROSITE-ProRule" id="PRU00169"/>
    </source>
</evidence>
<dbReference type="InterPro" id="IPR003594">
    <property type="entry name" value="HATPase_dom"/>
</dbReference>
<dbReference type="InterPro" id="IPR001610">
    <property type="entry name" value="PAC"/>
</dbReference>
<proteinExistence type="predicted"/>
<dbReference type="InterPro" id="IPR011006">
    <property type="entry name" value="CheY-like_superfamily"/>
</dbReference>
<dbReference type="SMART" id="SM00091">
    <property type="entry name" value="PAS"/>
    <property type="match status" value="2"/>
</dbReference>
<dbReference type="PANTHER" id="PTHR43065:SF42">
    <property type="entry name" value="TWO-COMPONENT SENSOR PPRA"/>
    <property type="match status" value="1"/>
</dbReference>
<dbReference type="InterPro" id="IPR003018">
    <property type="entry name" value="GAF"/>
</dbReference>
<organism evidence="12 13">
    <name type="scientific">Belnapia arida</name>
    <dbReference type="NCBI Taxonomy" id="2804533"/>
    <lineage>
        <taxon>Bacteria</taxon>
        <taxon>Pseudomonadati</taxon>
        <taxon>Pseudomonadota</taxon>
        <taxon>Alphaproteobacteria</taxon>
        <taxon>Acetobacterales</taxon>
        <taxon>Roseomonadaceae</taxon>
        <taxon>Belnapia</taxon>
    </lineage>
</organism>
<name>A0ABS1TXY0_9PROT</name>
<dbReference type="InterPro" id="IPR036097">
    <property type="entry name" value="HisK_dim/P_sf"/>
</dbReference>
<reference evidence="12 13" key="1">
    <citation type="submission" date="2021-01" db="EMBL/GenBank/DDBJ databases">
        <title>Belnapia mucosa sp. nov. and Belnapia arida sp. nov., isolated from the Tabernas Desert (Almeria, Spain).</title>
        <authorList>
            <person name="Molina-Menor E."/>
            <person name="Vidal-Verdu A."/>
            <person name="Calonge A."/>
            <person name="Satari L."/>
            <person name="Pereto J."/>
            <person name="Porcar M."/>
        </authorList>
    </citation>
    <scope>NUCLEOTIDE SEQUENCE [LARGE SCALE GENOMIC DNA]</scope>
    <source>
        <strain evidence="12 13">T18</strain>
    </source>
</reference>
<dbReference type="InterPro" id="IPR000700">
    <property type="entry name" value="PAS-assoc_C"/>
</dbReference>
<dbReference type="Gene3D" id="3.40.50.2300">
    <property type="match status" value="1"/>
</dbReference>
<dbReference type="Pfam" id="PF01590">
    <property type="entry name" value="GAF"/>
    <property type="match status" value="1"/>
</dbReference>
<dbReference type="NCBIfam" id="TIGR00229">
    <property type="entry name" value="sensory_box"/>
    <property type="match status" value="2"/>
</dbReference>
<evidence type="ECO:0000256" key="3">
    <source>
        <dbReference type="ARBA" id="ARBA00022553"/>
    </source>
</evidence>
<evidence type="ECO:0000256" key="5">
    <source>
        <dbReference type="ARBA" id="ARBA00022777"/>
    </source>
</evidence>
<dbReference type="SMART" id="SM00086">
    <property type="entry name" value="PAC"/>
    <property type="match status" value="2"/>
</dbReference>
<dbReference type="Pfam" id="PF00512">
    <property type="entry name" value="HisKA"/>
    <property type="match status" value="1"/>
</dbReference>
<dbReference type="Gene3D" id="3.30.565.10">
    <property type="entry name" value="Histidine kinase-like ATPase, C-terminal domain"/>
    <property type="match status" value="1"/>
</dbReference>
<dbReference type="EC" id="2.7.13.3" evidence="2"/>
<dbReference type="PROSITE" id="PS50110">
    <property type="entry name" value="RESPONSE_REGULATORY"/>
    <property type="match status" value="1"/>
</dbReference>
<dbReference type="Pfam" id="PF02518">
    <property type="entry name" value="HATPase_c"/>
    <property type="match status" value="1"/>
</dbReference>
<evidence type="ECO:0000259" key="11">
    <source>
        <dbReference type="PROSITE" id="PS50113"/>
    </source>
</evidence>
<dbReference type="SMART" id="SM00065">
    <property type="entry name" value="GAF"/>
    <property type="match status" value="1"/>
</dbReference>
<evidence type="ECO:0000313" key="12">
    <source>
        <dbReference type="EMBL" id="MBL6077283.1"/>
    </source>
</evidence>
<comment type="caution">
    <text evidence="12">The sequence shown here is derived from an EMBL/GenBank/DDBJ whole genome shotgun (WGS) entry which is preliminary data.</text>
</comment>
<dbReference type="Pfam" id="PF13426">
    <property type="entry name" value="PAS_9"/>
    <property type="match status" value="1"/>
</dbReference>
<dbReference type="InterPro" id="IPR004358">
    <property type="entry name" value="Sig_transdc_His_kin-like_C"/>
</dbReference>
<keyword evidence="4" id="KW-0808">Transferase</keyword>
<dbReference type="InterPro" id="IPR035965">
    <property type="entry name" value="PAS-like_dom_sf"/>
</dbReference>
<dbReference type="InterPro" id="IPR029016">
    <property type="entry name" value="GAF-like_dom_sf"/>
</dbReference>
<dbReference type="CDD" id="cd18161">
    <property type="entry name" value="REC_hyHK_blue-like"/>
    <property type="match status" value="1"/>
</dbReference>
<dbReference type="Proteomes" id="UP000660885">
    <property type="component" value="Unassembled WGS sequence"/>
</dbReference>
<dbReference type="SUPFAM" id="SSF55785">
    <property type="entry name" value="PYP-like sensor domain (PAS domain)"/>
    <property type="match status" value="2"/>
</dbReference>
<feature type="domain" description="PAC" evidence="11">
    <location>
        <begin position="250"/>
        <end position="302"/>
    </location>
</feature>
<keyword evidence="3 6" id="KW-0597">Phosphoprotein</keyword>
<evidence type="ECO:0000259" key="8">
    <source>
        <dbReference type="PROSITE" id="PS50109"/>
    </source>
</evidence>
<dbReference type="InterPro" id="IPR036890">
    <property type="entry name" value="HATPase_C_sf"/>
</dbReference>
<dbReference type="RefSeq" id="WP_202830409.1">
    <property type="nucleotide sequence ID" value="NZ_JAETWB010000001.1"/>
</dbReference>
<dbReference type="EMBL" id="JAETWB010000001">
    <property type="protein sequence ID" value="MBL6077283.1"/>
    <property type="molecule type" value="Genomic_DNA"/>
</dbReference>
<dbReference type="CDD" id="cd16919">
    <property type="entry name" value="HATPase_CckA-like"/>
    <property type="match status" value="1"/>
</dbReference>
<sequence length="869" mass="94615">MPDTPGSTPSELAAEEARIGAELLGLDKSTDPFVSAVRATRMPMIITNPRLPDNPVVFANDAFIRLSGYRRDEILGRNCRFLQGPESDPGTVRRIHDAIAAREPIEIDIRNHRKDGSAFWNRLLIAPVRDAAGALAYFFASQLDVTPERERMAGLESHNAALLAELNERLRSLEEGEARLRFATEAGRLGVWELDFRSGAFTASPICRADFGLGPRAPFTYEILRAAIHAADRPRLETAIAEGLGTGREFGLECRVRRPDGRPGWIELRARFLRDEEGRPLRMAGTSRDITARKQQQAQDRALLELDDRFRSLDDPAALAYAAAEILGRTLDVSRAGYGLIDLDSETISIDRDWTAPGIGSFAGVLRFRDYGTYIEDLKRGETVVLADAAEDARTADHTEALRAMQATALINIPLTERDGLVALLYLTSATPRRWQPEELAFVREVAQRTRLAVARRQAEQDLKALAESLESQVNARTAALMEAEAALRQSQKMEAVGQLTGGLAHDFNNLLAGIAGSLELMKTRIAQGRLQDVPRYLTAARGATDRAASLTHRLLAFSRRQTLEPKPTDANRLVAGLEELVRRTVGPAIAVEVVGAAGLWTIMVDQSQLENAVLNLCINARDAMPDGGRITIETANRWLDERAAASRDLQPGQYVAISVSDTGTGMAPDVIAKAFDPFFTTKPLGQGTGLGLSMIYGFARQSGGQVRIYSEVGQGTLVALYLPRHIGAAEEAEPPSFAGTPPRAERGETVLIVDDEPTVRMLVADVLGELGYTAIEAEDGAAGLRVLRSDARIDLLVTDVGLPGGMNGRQLADAGRALRRGLKVLFITGYAENAAIGHGHLEPGMHVLTKPFAMETLASRIREMIASR</sequence>
<dbReference type="SMART" id="SM00388">
    <property type="entry name" value="HisKA"/>
    <property type="match status" value="1"/>
</dbReference>
<dbReference type="InterPro" id="IPR003661">
    <property type="entry name" value="HisK_dim/P_dom"/>
</dbReference>
<dbReference type="Pfam" id="PF08447">
    <property type="entry name" value="PAS_3"/>
    <property type="match status" value="1"/>
</dbReference>
<feature type="domain" description="PAS" evidence="10">
    <location>
        <begin position="29"/>
        <end position="102"/>
    </location>
</feature>
<dbReference type="SUPFAM" id="SSF52172">
    <property type="entry name" value="CheY-like"/>
    <property type="match status" value="1"/>
</dbReference>
<dbReference type="InterPro" id="IPR013655">
    <property type="entry name" value="PAS_fold_3"/>
</dbReference>
<dbReference type="PROSITE" id="PS50109">
    <property type="entry name" value="HIS_KIN"/>
    <property type="match status" value="1"/>
</dbReference>
<keyword evidence="7" id="KW-0175">Coiled coil</keyword>
<dbReference type="InterPro" id="IPR000014">
    <property type="entry name" value="PAS"/>
</dbReference>
<evidence type="ECO:0000256" key="7">
    <source>
        <dbReference type="SAM" id="Coils"/>
    </source>
</evidence>
<dbReference type="PANTHER" id="PTHR43065">
    <property type="entry name" value="SENSOR HISTIDINE KINASE"/>
    <property type="match status" value="1"/>
</dbReference>
<dbReference type="CDD" id="cd00082">
    <property type="entry name" value="HisKA"/>
    <property type="match status" value="1"/>
</dbReference>
<keyword evidence="5" id="KW-0418">Kinase</keyword>
<protein>
    <recommendedName>
        <fullName evidence="2">histidine kinase</fullName>
        <ecNumber evidence="2">2.7.13.3</ecNumber>
    </recommendedName>
</protein>
<dbReference type="PRINTS" id="PR00344">
    <property type="entry name" value="BCTRLSENSOR"/>
</dbReference>
<feature type="domain" description="Response regulatory" evidence="9">
    <location>
        <begin position="750"/>
        <end position="866"/>
    </location>
</feature>
<evidence type="ECO:0000259" key="10">
    <source>
        <dbReference type="PROSITE" id="PS50112"/>
    </source>
</evidence>
<dbReference type="InterPro" id="IPR005467">
    <property type="entry name" value="His_kinase_dom"/>
</dbReference>
<dbReference type="CDD" id="cd00130">
    <property type="entry name" value="PAS"/>
    <property type="match status" value="2"/>
</dbReference>
<dbReference type="PROSITE" id="PS50112">
    <property type="entry name" value="PAS"/>
    <property type="match status" value="1"/>
</dbReference>
<dbReference type="SMART" id="SM00387">
    <property type="entry name" value="HATPase_c"/>
    <property type="match status" value="1"/>
</dbReference>
<dbReference type="SUPFAM" id="SSF55781">
    <property type="entry name" value="GAF domain-like"/>
    <property type="match status" value="1"/>
</dbReference>
<dbReference type="PROSITE" id="PS50113">
    <property type="entry name" value="PAC"/>
    <property type="match status" value="2"/>
</dbReference>
<feature type="modified residue" description="4-aspartylphosphate" evidence="6">
    <location>
        <position position="800"/>
    </location>
</feature>
<evidence type="ECO:0000259" key="9">
    <source>
        <dbReference type="PROSITE" id="PS50110"/>
    </source>
</evidence>
<dbReference type="Gene3D" id="3.30.450.40">
    <property type="match status" value="1"/>
</dbReference>